<organism evidence="1">
    <name type="scientific">freshwater metagenome</name>
    <dbReference type="NCBI Taxonomy" id="449393"/>
    <lineage>
        <taxon>unclassified sequences</taxon>
        <taxon>metagenomes</taxon>
        <taxon>ecological metagenomes</taxon>
    </lineage>
</organism>
<name>A0A6J6E8J7_9ZZZZ</name>
<proteinExistence type="predicted"/>
<sequence>MTAASGGLHSCQFTGLTANTAYVISITKSITGGDYGNGASDPYTLTVSTEPNVATINLSINGGNTNLQRGSAINIVATTNVAGVVTFRLNGRVITNCKAKSTSSLIATCSWRPSVHGPASISAFFNPTSNLYPNVTTNPTAILVARRTSRS</sequence>
<accession>A0A6J6E8J7</accession>
<gene>
    <name evidence="1" type="ORF">UFOPK1650_00734</name>
</gene>
<dbReference type="EMBL" id="CAEZTJ010000103">
    <property type="protein sequence ID" value="CAB4571605.1"/>
    <property type="molecule type" value="Genomic_DNA"/>
</dbReference>
<dbReference type="AlphaFoldDB" id="A0A6J6E8J7"/>
<reference evidence="1" key="1">
    <citation type="submission" date="2020-05" db="EMBL/GenBank/DDBJ databases">
        <authorList>
            <person name="Chiriac C."/>
            <person name="Salcher M."/>
            <person name="Ghai R."/>
            <person name="Kavagutti S V."/>
        </authorList>
    </citation>
    <scope>NUCLEOTIDE SEQUENCE</scope>
</reference>
<protein>
    <submittedName>
        <fullName evidence="1">Unannotated protein</fullName>
    </submittedName>
</protein>
<evidence type="ECO:0000313" key="1">
    <source>
        <dbReference type="EMBL" id="CAB4571605.1"/>
    </source>
</evidence>